<dbReference type="GO" id="GO:0008984">
    <property type="term" value="F:protein-glutamate methylesterase activity"/>
    <property type="evidence" value="ECO:0007669"/>
    <property type="project" value="UniProtKB-UniRule"/>
</dbReference>
<dbReference type="GO" id="GO:0050568">
    <property type="term" value="F:protein-glutamine glutaminase activity"/>
    <property type="evidence" value="ECO:0007669"/>
    <property type="project" value="UniProtKB-UniRule"/>
</dbReference>
<comment type="caution">
    <text evidence="10">The sequence shown here is derived from an EMBL/GenBank/DDBJ whole genome shotgun (WGS) entry which is preliminary data.</text>
</comment>
<dbReference type="EC" id="3.1.1.61" evidence="5"/>
<evidence type="ECO:0000256" key="6">
    <source>
        <dbReference type="PROSITE-ProRule" id="PRU00050"/>
    </source>
</evidence>
<evidence type="ECO:0000256" key="5">
    <source>
        <dbReference type="HAMAP-Rule" id="MF_00099"/>
    </source>
</evidence>
<dbReference type="InterPro" id="IPR008248">
    <property type="entry name" value="CheB-like"/>
</dbReference>
<feature type="active site" evidence="5 6">
    <location>
        <position position="297"/>
    </location>
</feature>
<evidence type="ECO:0000256" key="4">
    <source>
        <dbReference type="ARBA" id="ARBA00048267"/>
    </source>
</evidence>
<comment type="subcellular location">
    <subcellularLocation>
        <location evidence="5">Cytoplasm</location>
    </subcellularLocation>
</comment>
<dbReference type="EC" id="3.5.1.44" evidence="5"/>
<evidence type="ECO:0000259" key="8">
    <source>
        <dbReference type="PROSITE" id="PS50110"/>
    </source>
</evidence>
<evidence type="ECO:0000313" key="10">
    <source>
        <dbReference type="EMBL" id="REL28864.1"/>
    </source>
</evidence>
<dbReference type="GO" id="GO:0000156">
    <property type="term" value="F:phosphorelay response regulator activity"/>
    <property type="evidence" value="ECO:0007669"/>
    <property type="project" value="InterPro"/>
</dbReference>
<dbReference type="GO" id="GO:0005737">
    <property type="term" value="C:cytoplasm"/>
    <property type="evidence" value="ECO:0007669"/>
    <property type="project" value="UniProtKB-SubCell"/>
</dbReference>
<dbReference type="EMBL" id="QUOU01000001">
    <property type="protein sequence ID" value="REL28864.1"/>
    <property type="molecule type" value="Genomic_DNA"/>
</dbReference>
<feature type="domain" description="CheB-type methylesterase" evidence="9">
    <location>
        <begin position="167"/>
        <end position="355"/>
    </location>
</feature>
<evidence type="ECO:0000256" key="3">
    <source>
        <dbReference type="ARBA" id="ARBA00022801"/>
    </source>
</evidence>
<dbReference type="NCBIfam" id="NF001965">
    <property type="entry name" value="PRK00742.1"/>
    <property type="match status" value="1"/>
</dbReference>
<comment type="PTM">
    <text evidence="5">Phosphorylated by CheA. Phosphorylation of the N-terminal regulatory domain activates the methylesterase activity.</text>
</comment>
<evidence type="ECO:0000313" key="11">
    <source>
        <dbReference type="Proteomes" id="UP000256478"/>
    </source>
</evidence>
<dbReference type="Gene3D" id="3.40.50.180">
    <property type="entry name" value="Methylesterase CheB, C-terminal domain"/>
    <property type="match status" value="1"/>
</dbReference>
<dbReference type="Pfam" id="PF01339">
    <property type="entry name" value="CheB_methylest"/>
    <property type="match status" value="1"/>
</dbReference>
<name>A0A3E0TWM8_9GAMM</name>
<sequence>MKKIKVLIVDDSSVIRSILTEIISSDPALEVVGEAKDPYVAREQIKKLNPDVITLDVEMPKMDGITFLSNLMRLRPMPVIMLSTLTTKGADITLEALELGAIDFIAKPSFEVLLANRYAFKDALLDKLKSAVTVDQKSYQLSSAISSAKQTKQAEQSTLAFAGCKRANHLVAIGSSTGGTDALRQVITQLPVNCPPVVIAQHIPVKFSERFATRLNSHVAVTVQEARHGQKLKEGNVYIAPGDQHLQVVLKNGSLFSVLEDSEPVNRHKPSVDVLFDSLMPIASNTQALLLTGMGQDGAAGMAKLKKHGARTLIQNKASSLIWGMPGAAHALNAHTSEHSLTDIAQELLAYAALSREQMKEVING</sequence>
<evidence type="ECO:0000259" key="9">
    <source>
        <dbReference type="PROSITE" id="PS50122"/>
    </source>
</evidence>
<comment type="catalytic activity">
    <reaction evidence="5">
        <text>L-glutaminyl-[protein] + H2O = L-glutamyl-[protein] + NH4(+)</text>
        <dbReference type="Rhea" id="RHEA:16441"/>
        <dbReference type="Rhea" id="RHEA-COMP:10207"/>
        <dbReference type="Rhea" id="RHEA-COMP:10208"/>
        <dbReference type="ChEBI" id="CHEBI:15377"/>
        <dbReference type="ChEBI" id="CHEBI:28938"/>
        <dbReference type="ChEBI" id="CHEBI:29973"/>
        <dbReference type="ChEBI" id="CHEBI:30011"/>
        <dbReference type="EC" id="3.5.1.44"/>
    </reaction>
</comment>
<keyword evidence="5 7" id="KW-0597">Phosphoprotein</keyword>
<dbReference type="InterPro" id="IPR000673">
    <property type="entry name" value="Sig_transdc_resp-reg_Me-estase"/>
</dbReference>
<keyword evidence="3 5" id="KW-0378">Hydrolase</keyword>
<proteinExistence type="inferred from homology"/>
<dbReference type="InterPro" id="IPR035909">
    <property type="entry name" value="CheB_C"/>
</dbReference>
<evidence type="ECO:0000256" key="1">
    <source>
        <dbReference type="ARBA" id="ARBA00022490"/>
    </source>
</evidence>
<comment type="similarity">
    <text evidence="5">Belongs to the CheB family.</text>
</comment>
<organism evidence="10 11">
    <name type="scientific">Thalassotalea euphylliae</name>
    <dbReference type="NCBI Taxonomy" id="1655234"/>
    <lineage>
        <taxon>Bacteria</taxon>
        <taxon>Pseudomonadati</taxon>
        <taxon>Pseudomonadota</taxon>
        <taxon>Gammaproteobacteria</taxon>
        <taxon>Alteromonadales</taxon>
        <taxon>Colwelliaceae</taxon>
        <taxon>Thalassotalea</taxon>
    </lineage>
</organism>
<dbReference type="PROSITE" id="PS50110">
    <property type="entry name" value="RESPONSE_REGULATORY"/>
    <property type="match status" value="1"/>
</dbReference>
<keyword evidence="2 5" id="KW-0145">Chemotaxis</keyword>
<comment type="domain">
    <text evidence="5">Contains a C-terminal catalytic domain, and an N-terminal region which modulates catalytic activity.</text>
</comment>
<feature type="modified residue" description="4-aspartylphosphate" evidence="5 7">
    <location>
        <position position="56"/>
    </location>
</feature>
<dbReference type="HAMAP" id="MF_00099">
    <property type="entry name" value="CheB_chemtxs"/>
    <property type="match status" value="1"/>
</dbReference>
<dbReference type="PANTHER" id="PTHR42872">
    <property type="entry name" value="PROTEIN-GLUTAMATE METHYLESTERASE/PROTEIN-GLUTAMINE GLUTAMINASE"/>
    <property type="match status" value="1"/>
</dbReference>
<dbReference type="PANTHER" id="PTHR42872:SF6">
    <property type="entry name" value="PROTEIN-GLUTAMATE METHYLESTERASE_PROTEIN-GLUTAMINE GLUTAMINASE"/>
    <property type="match status" value="1"/>
</dbReference>
<protein>
    <recommendedName>
        <fullName evidence="5">Protein-glutamate methylesterase/protein-glutamine glutaminase</fullName>
        <ecNumber evidence="5">3.1.1.61</ecNumber>
        <ecNumber evidence="5">3.5.1.44</ecNumber>
    </recommendedName>
</protein>
<dbReference type="SUPFAM" id="SSF52738">
    <property type="entry name" value="Methylesterase CheB, C-terminal domain"/>
    <property type="match status" value="1"/>
</dbReference>
<evidence type="ECO:0000256" key="7">
    <source>
        <dbReference type="PROSITE-ProRule" id="PRU00169"/>
    </source>
</evidence>
<evidence type="ECO:0000256" key="2">
    <source>
        <dbReference type="ARBA" id="ARBA00022500"/>
    </source>
</evidence>
<gene>
    <name evidence="5" type="primary">cheB</name>
    <name evidence="10" type="ORF">DXX93_08355</name>
</gene>
<dbReference type="NCBIfam" id="NF009206">
    <property type="entry name" value="PRK12555.1"/>
    <property type="match status" value="1"/>
</dbReference>
<accession>A0A3E0TWM8</accession>
<dbReference type="Proteomes" id="UP000256478">
    <property type="component" value="Unassembled WGS sequence"/>
</dbReference>
<feature type="domain" description="Response regulatory" evidence="8">
    <location>
        <begin position="5"/>
        <end position="122"/>
    </location>
</feature>
<dbReference type="AlphaFoldDB" id="A0A3E0TWM8"/>
<dbReference type="PIRSF" id="PIRSF000876">
    <property type="entry name" value="RR_chemtxs_CheB"/>
    <property type="match status" value="1"/>
</dbReference>
<dbReference type="GO" id="GO:0006935">
    <property type="term" value="P:chemotaxis"/>
    <property type="evidence" value="ECO:0007669"/>
    <property type="project" value="UniProtKB-UniRule"/>
</dbReference>
<dbReference type="SUPFAM" id="SSF52172">
    <property type="entry name" value="CheY-like"/>
    <property type="match status" value="1"/>
</dbReference>
<dbReference type="Gene3D" id="3.40.50.2300">
    <property type="match status" value="1"/>
</dbReference>
<feature type="active site" evidence="5 6">
    <location>
        <position position="202"/>
    </location>
</feature>
<dbReference type="InterPro" id="IPR001789">
    <property type="entry name" value="Sig_transdc_resp-reg_receiver"/>
</dbReference>
<dbReference type="Pfam" id="PF00072">
    <property type="entry name" value="Response_reg"/>
    <property type="match status" value="1"/>
</dbReference>
<dbReference type="SMART" id="SM00448">
    <property type="entry name" value="REC"/>
    <property type="match status" value="1"/>
</dbReference>
<reference evidence="10 11" key="1">
    <citation type="submission" date="2018-08" db="EMBL/GenBank/DDBJ databases">
        <title>Thalassotalea euphylliae genome.</title>
        <authorList>
            <person name="Summers S."/>
            <person name="Rice S.A."/>
            <person name="Freckelton M.L."/>
            <person name="Nedved B.T."/>
            <person name="Hadfield M.G."/>
        </authorList>
    </citation>
    <scope>NUCLEOTIDE SEQUENCE [LARGE SCALE GENOMIC DNA]</scope>
    <source>
        <strain evidence="10 11">H1</strain>
    </source>
</reference>
<dbReference type="CDD" id="cd16432">
    <property type="entry name" value="CheB_Rec"/>
    <property type="match status" value="1"/>
</dbReference>
<comment type="function">
    <text evidence="5">Involved in chemotaxis. Part of a chemotaxis signal transduction system that modulates chemotaxis in response to various stimuli. Catalyzes the demethylation of specific methylglutamate residues introduced into the chemoreceptors (methyl-accepting chemotaxis proteins or MCP) by CheR. Also mediates the irreversible deamidation of specific glutamine residues to glutamic acid.</text>
</comment>
<dbReference type="CDD" id="cd17541">
    <property type="entry name" value="REC_CheB-like"/>
    <property type="match status" value="1"/>
</dbReference>
<feature type="active site" evidence="5 6">
    <location>
        <position position="176"/>
    </location>
</feature>
<comment type="catalytic activity">
    <reaction evidence="4 5">
        <text>[protein]-L-glutamate 5-O-methyl ester + H2O = L-glutamyl-[protein] + methanol + H(+)</text>
        <dbReference type="Rhea" id="RHEA:23236"/>
        <dbReference type="Rhea" id="RHEA-COMP:10208"/>
        <dbReference type="Rhea" id="RHEA-COMP:10311"/>
        <dbReference type="ChEBI" id="CHEBI:15377"/>
        <dbReference type="ChEBI" id="CHEBI:15378"/>
        <dbReference type="ChEBI" id="CHEBI:17790"/>
        <dbReference type="ChEBI" id="CHEBI:29973"/>
        <dbReference type="ChEBI" id="CHEBI:82795"/>
        <dbReference type="EC" id="3.1.1.61"/>
    </reaction>
</comment>
<dbReference type="PROSITE" id="PS50122">
    <property type="entry name" value="CHEB"/>
    <property type="match status" value="1"/>
</dbReference>
<keyword evidence="1 5" id="KW-0963">Cytoplasm</keyword>
<dbReference type="InterPro" id="IPR011006">
    <property type="entry name" value="CheY-like_superfamily"/>
</dbReference>
<dbReference type="OrthoDB" id="9793421at2"/>